<dbReference type="Pfam" id="PF00004">
    <property type="entry name" value="AAA"/>
    <property type="match status" value="1"/>
</dbReference>
<organism evidence="1 2">
    <name type="scientific">Acidiferrobacter thiooxydans</name>
    <dbReference type="NCBI Taxonomy" id="163359"/>
    <lineage>
        <taxon>Bacteria</taxon>
        <taxon>Pseudomonadati</taxon>
        <taxon>Pseudomonadota</taxon>
        <taxon>Gammaproteobacteria</taxon>
        <taxon>Acidiferrobacterales</taxon>
        <taxon>Acidiferrobacteraceae</taxon>
        <taxon>Acidiferrobacter</taxon>
    </lineage>
</organism>
<gene>
    <name evidence="1" type="ORF">C4900_07295</name>
</gene>
<proteinExistence type="predicted"/>
<dbReference type="SMART" id="SM00382">
    <property type="entry name" value="AAA"/>
    <property type="match status" value="1"/>
</dbReference>
<dbReference type="SUPFAM" id="SSF52540">
    <property type="entry name" value="P-loop containing nucleoside triphosphate hydrolases"/>
    <property type="match status" value="1"/>
</dbReference>
<dbReference type="GO" id="GO:0006515">
    <property type="term" value="P:protein quality control for misfolded or incompletely synthesized proteins"/>
    <property type="evidence" value="ECO:0007669"/>
    <property type="project" value="TreeGrafter"/>
</dbReference>
<dbReference type="InterPro" id="IPR003593">
    <property type="entry name" value="AAA+_ATPase"/>
</dbReference>
<dbReference type="GO" id="GO:0005524">
    <property type="term" value="F:ATP binding"/>
    <property type="evidence" value="ECO:0007669"/>
    <property type="project" value="InterPro"/>
</dbReference>
<dbReference type="EMBL" id="PSYR01000002">
    <property type="protein sequence ID" value="RCN55723.1"/>
    <property type="molecule type" value="Genomic_DNA"/>
</dbReference>
<dbReference type="RefSeq" id="WP_065971273.1">
    <property type="nucleotide sequence ID" value="NZ_CP080624.1"/>
</dbReference>
<dbReference type="InterPro" id="IPR003959">
    <property type="entry name" value="ATPase_AAA_core"/>
</dbReference>
<dbReference type="InterPro" id="IPR027065">
    <property type="entry name" value="Lon_Prtase"/>
</dbReference>
<reference evidence="1 2" key="1">
    <citation type="submission" date="2018-02" db="EMBL/GenBank/DDBJ databases">
        <title>Insights into the biology of acidophilic members of the Acidiferrobacteraceae family derived from comparative genomic analyses.</title>
        <authorList>
            <person name="Issotta F."/>
            <person name="Thyssen C."/>
            <person name="Mena C."/>
            <person name="Moya A."/>
            <person name="Bellenberg S."/>
            <person name="Sproer C."/>
            <person name="Covarrubias P.C."/>
            <person name="Sand W."/>
            <person name="Quatrini R."/>
            <person name="Vera M."/>
        </authorList>
    </citation>
    <scope>NUCLEOTIDE SEQUENCE [LARGE SCALE GENOMIC DNA]</scope>
    <source>
        <strain evidence="2">m-1</strain>
    </source>
</reference>
<dbReference type="GO" id="GO:0016887">
    <property type="term" value="F:ATP hydrolysis activity"/>
    <property type="evidence" value="ECO:0007669"/>
    <property type="project" value="InterPro"/>
</dbReference>
<dbReference type="PANTHER" id="PTHR43718:SF2">
    <property type="entry name" value="LON PROTEASE HOMOLOG, MITOCHONDRIAL"/>
    <property type="match status" value="1"/>
</dbReference>
<accession>A0A1C2G067</accession>
<protein>
    <submittedName>
        <fullName evidence="1">Uncharacterized protein</fullName>
    </submittedName>
</protein>
<dbReference type="GO" id="GO:0004252">
    <property type="term" value="F:serine-type endopeptidase activity"/>
    <property type="evidence" value="ECO:0007669"/>
    <property type="project" value="InterPro"/>
</dbReference>
<sequence length="396" mass="43485">MKRPARTYPLPDGFAFYDYDKSPLIVPKPVAAEIASQRARDDEEEPCDPFTGEPLGPPAAETQVPPVVATVRRQRDRVPVFAQEALQEAMAQVSKLRREDKARLLPPLEMAARDGGMRQVRRPSPRTLPGLLASLTRDFPNFGAVIEALAPEWALQAGQTAAGFRLSPLLLYGAPGVGKTFFASRLAGRLGVDWEQISAGTAQGAFEVTGTSRHWSTANPGRVFSLLARSRYANSVLLIDEVDKLGQEQQSPIVPALLDLLEEDSARRLRDVAMDLTCDASRLLVILTANDIERVPAPLRSRVQEIAVASPTRDERLAIAMRLADDLCRPLRKAARVAIDRETLEALASAPMDLRELKRRLRRAVGQAVLAGRRRLAPADVGTMGRPETRPRMGFV</sequence>
<dbReference type="Proteomes" id="UP000253250">
    <property type="component" value="Unassembled WGS sequence"/>
</dbReference>
<comment type="caution">
    <text evidence="1">The sequence shown here is derived from an EMBL/GenBank/DDBJ whole genome shotgun (WGS) entry which is preliminary data.</text>
</comment>
<dbReference type="PANTHER" id="PTHR43718">
    <property type="entry name" value="LON PROTEASE"/>
    <property type="match status" value="1"/>
</dbReference>
<evidence type="ECO:0000313" key="2">
    <source>
        <dbReference type="Proteomes" id="UP000253250"/>
    </source>
</evidence>
<dbReference type="GO" id="GO:0004176">
    <property type="term" value="F:ATP-dependent peptidase activity"/>
    <property type="evidence" value="ECO:0007669"/>
    <property type="project" value="InterPro"/>
</dbReference>
<evidence type="ECO:0000313" key="1">
    <source>
        <dbReference type="EMBL" id="RCN55723.1"/>
    </source>
</evidence>
<dbReference type="InterPro" id="IPR027417">
    <property type="entry name" value="P-loop_NTPase"/>
</dbReference>
<dbReference type="STRING" id="163359.A9R16_14340"/>
<dbReference type="Gene3D" id="3.40.50.300">
    <property type="entry name" value="P-loop containing nucleotide triphosphate hydrolases"/>
    <property type="match status" value="1"/>
</dbReference>
<name>A0A1C2G067_9GAMM</name>
<dbReference type="AlphaFoldDB" id="A0A1C2G067"/>
<keyword evidence="2" id="KW-1185">Reference proteome</keyword>